<dbReference type="AlphaFoldDB" id="A0A086T0T5"/>
<evidence type="ECO:0000313" key="3">
    <source>
        <dbReference type="Proteomes" id="UP000029964"/>
    </source>
</evidence>
<gene>
    <name evidence="2" type="ORF">ACRE_062700</name>
</gene>
<feature type="compositionally biased region" description="Basic residues" evidence="1">
    <location>
        <begin position="49"/>
        <end position="68"/>
    </location>
</feature>
<name>A0A086T0T5_HAPC1</name>
<dbReference type="EMBL" id="JPKY01000080">
    <property type="protein sequence ID" value="KFH42967.1"/>
    <property type="molecule type" value="Genomic_DNA"/>
</dbReference>
<protein>
    <submittedName>
        <fullName evidence="2">Uncharacterized protein</fullName>
    </submittedName>
</protein>
<dbReference type="HOGENOM" id="CLU_2722770_0_0_1"/>
<sequence>MCFGSESRPRTNYYYHEEIILPARHDHDHHHRHHRHDHGYSPRTSYSRVTRRSYSHSPRRSSHYPRDC</sequence>
<proteinExistence type="predicted"/>
<evidence type="ECO:0000256" key="1">
    <source>
        <dbReference type="SAM" id="MobiDB-lite"/>
    </source>
</evidence>
<dbReference type="Proteomes" id="UP000029964">
    <property type="component" value="Unassembled WGS sequence"/>
</dbReference>
<keyword evidence="3" id="KW-1185">Reference proteome</keyword>
<reference evidence="3" key="1">
    <citation type="journal article" date="2014" name="Genome Announc.">
        <title>Genome sequence and annotation of Acremonium chrysogenum, producer of the beta-lactam antibiotic cephalosporin C.</title>
        <authorList>
            <person name="Terfehr D."/>
            <person name="Dahlmann T.A."/>
            <person name="Specht T."/>
            <person name="Zadra I."/>
            <person name="Kuernsteiner H."/>
            <person name="Kueck U."/>
        </authorList>
    </citation>
    <scope>NUCLEOTIDE SEQUENCE [LARGE SCALE GENOMIC DNA]</scope>
    <source>
        <strain evidence="3">ATCC 11550 / CBS 779.69 / DSM 880 / IAM 14645 / JCM 23072 / IMI 49137</strain>
    </source>
</reference>
<organism evidence="2 3">
    <name type="scientific">Hapsidospora chrysogenum (strain ATCC 11550 / CBS 779.69 / DSM 880 / IAM 14645 / JCM 23072 / IMI 49137)</name>
    <name type="common">Acremonium chrysogenum</name>
    <dbReference type="NCBI Taxonomy" id="857340"/>
    <lineage>
        <taxon>Eukaryota</taxon>
        <taxon>Fungi</taxon>
        <taxon>Dikarya</taxon>
        <taxon>Ascomycota</taxon>
        <taxon>Pezizomycotina</taxon>
        <taxon>Sordariomycetes</taxon>
        <taxon>Hypocreomycetidae</taxon>
        <taxon>Hypocreales</taxon>
        <taxon>Bionectriaceae</taxon>
        <taxon>Hapsidospora</taxon>
    </lineage>
</organism>
<evidence type="ECO:0000313" key="2">
    <source>
        <dbReference type="EMBL" id="KFH42967.1"/>
    </source>
</evidence>
<comment type="caution">
    <text evidence="2">The sequence shown here is derived from an EMBL/GenBank/DDBJ whole genome shotgun (WGS) entry which is preliminary data.</text>
</comment>
<feature type="region of interest" description="Disordered" evidence="1">
    <location>
        <begin position="24"/>
        <end position="68"/>
    </location>
</feature>
<accession>A0A086T0T5</accession>
<feature type="compositionally biased region" description="Basic residues" evidence="1">
    <location>
        <begin position="27"/>
        <end position="37"/>
    </location>
</feature>